<dbReference type="InterPro" id="IPR001753">
    <property type="entry name" value="Enoyl-CoA_hydra/iso"/>
</dbReference>
<evidence type="ECO:0000313" key="9">
    <source>
        <dbReference type="Proteomes" id="UP000077519"/>
    </source>
</evidence>
<dbReference type="AlphaFoldDB" id="A0A177YLR9"/>
<proteinExistence type="inferred from homology"/>
<comment type="similarity">
    <text evidence="2 7">Belongs to the enoyl-CoA hydratase/isomerase family.</text>
</comment>
<keyword evidence="3" id="KW-0443">Lipid metabolism</keyword>
<keyword evidence="3" id="KW-0276">Fatty acid metabolism</keyword>
<evidence type="ECO:0000256" key="4">
    <source>
        <dbReference type="ARBA" id="ARBA00023239"/>
    </source>
</evidence>
<dbReference type="GO" id="GO:0006635">
    <property type="term" value="P:fatty acid beta-oxidation"/>
    <property type="evidence" value="ECO:0007669"/>
    <property type="project" value="TreeGrafter"/>
</dbReference>
<keyword evidence="4" id="KW-0456">Lyase</keyword>
<dbReference type="PANTHER" id="PTHR11941:SF54">
    <property type="entry name" value="ENOYL-COA HYDRATASE, MITOCHONDRIAL"/>
    <property type="match status" value="1"/>
</dbReference>
<reference evidence="8 9" key="1">
    <citation type="submission" date="2016-03" db="EMBL/GenBank/DDBJ databases">
        <title>Genome sequence of Rhodococcus kyotonensis KB10.</title>
        <authorList>
            <person name="Jeong H."/>
            <person name="Hong C.E."/>
            <person name="Jo S.H."/>
            <person name="Park J.M."/>
        </authorList>
    </citation>
    <scope>NUCLEOTIDE SEQUENCE [LARGE SCALE GENOMIC DNA]</scope>
    <source>
        <strain evidence="8 9">KB10</strain>
    </source>
</reference>
<gene>
    <name evidence="8" type="ORF">A3K89_17110</name>
</gene>
<evidence type="ECO:0000256" key="3">
    <source>
        <dbReference type="ARBA" id="ARBA00022832"/>
    </source>
</evidence>
<dbReference type="PROSITE" id="PS00166">
    <property type="entry name" value="ENOYL_COA_HYDRATASE"/>
    <property type="match status" value="1"/>
</dbReference>
<evidence type="ECO:0000256" key="6">
    <source>
        <dbReference type="ARBA" id="ARBA00023717"/>
    </source>
</evidence>
<name>A0A177YLR9_9NOCA</name>
<organism evidence="8 9">
    <name type="scientific">Rhodococcoides kyotonense</name>
    <dbReference type="NCBI Taxonomy" id="398843"/>
    <lineage>
        <taxon>Bacteria</taxon>
        <taxon>Bacillati</taxon>
        <taxon>Actinomycetota</taxon>
        <taxon>Actinomycetes</taxon>
        <taxon>Mycobacteriales</taxon>
        <taxon>Nocardiaceae</taxon>
        <taxon>Rhodococcoides</taxon>
    </lineage>
</organism>
<comment type="catalytic activity">
    <reaction evidence="5">
        <text>a (3S)-3-hydroxyacyl-CoA = a (2E)-enoyl-CoA + H2O</text>
        <dbReference type="Rhea" id="RHEA:16105"/>
        <dbReference type="ChEBI" id="CHEBI:15377"/>
        <dbReference type="ChEBI" id="CHEBI:57318"/>
        <dbReference type="ChEBI" id="CHEBI:58856"/>
        <dbReference type="EC" id="4.2.1.17"/>
    </reaction>
</comment>
<dbReference type="InterPro" id="IPR014748">
    <property type="entry name" value="Enoyl-CoA_hydra_C"/>
</dbReference>
<dbReference type="InterPro" id="IPR029045">
    <property type="entry name" value="ClpP/crotonase-like_dom_sf"/>
</dbReference>
<dbReference type="CDD" id="cd06558">
    <property type="entry name" value="crotonase-like"/>
    <property type="match status" value="1"/>
</dbReference>
<accession>A0A177YLR9</accession>
<dbReference type="Proteomes" id="UP000077519">
    <property type="component" value="Unassembled WGS sequence"/>
</dbReference>
<evidence type="ECO:0000256" key="2">
    <source>
        <dbReference type="ARBA" id="ARBA00005254"/>
    </source>
</evidence>
<protein>
    <submittedName>
        <fullName evidence="8">Enoyl-CoA hydratase</fullName>
    </submittedName>
</protein>
<dbReference type="SUPFAM" id="SSF52096">
    <property type="entry name" value="ClpP/crotonase"/>
    <property type="match status" value="1"/>
</dbReference>
<comment type="catalytic activity">
    <reaction evidence="6">
        <text>a 4-saturated-(3S)-3-hydroxyacyl-CoA = a (3E)-enoyl-CoA + H2O</text>
        <dbReference type="Rhea" id="RHEA:20724"/>
        <dbReference type="ChEBI" id="CHEBI:15377"/>
        <dbReference type="ChEBI" id="CHEBI:58521"/>
        <dbReference type="ChEBI" id="CHEBI:137480"/>
        <dbReference type="EC" id="4.2.1.17"/>
    </reaction>
</comment>
<dbReference type="GO" id="GO:0004300">
    <property type="term" value="F:enoyl-CoA hydratase activity"/>
    <property type="evidence" value="ECO:0007669"/>
    <property type="project" value="UniProtKB-EC"/>
</dbReference>
<dbReference type="Gene3D" id="1.10.12.10">
    <property type="entry name" value="Lyase 2-enoyl-coa Hydratase, Chain A, domain 2"/>
    <property type="match status" value="1"/>
</dbReference>
<dbReference type="Gene3D" id="3.90.226.10">
    <property type="entry name" value="2-enoyl-CoA Hydratase, Chain A, domain 1"/>
    <property type="match status" value="1"/>
</dbReference>
<evidence type="ECO:0000256" key="7">
    <source>
        <dbReference type="RuleBase" id="RU003707"/>
    </source>
</evidence>
<comment type="function">
    <text evidence="1">Could possibly oxidize fatty acids using specific components.</text>
</comment>
<comment type="caution">
    <text evidence="8">The sequence shown here is derived from an EMBL/GenBank/DDBJ whole genome shotgun (WGS) entry which is preliminary data.</text>
</comment>
<dbReference type="Pfam" id="PF00378">
    <property type="entry name" value="ECH_1"/>
    <property type="match status" value="1"/>
</dbReference>
<dbReference type="PANTHER" id="PTHR11941">
    <property type="entry name" value="ENOYL-COA HYDRATASE-RELATED"/>
    <property type="match status" value="1"/>
</dbReference>
<evidence type="ECO:0000313" key="8">
    <source>
        <dbReference type="EMBL" id="OAK56200.1"/>
    </source>
</evidence>
<dbReference type="RefSeq" id="WP_068422356.1">
    <property type="nucleotide sequence ID" value="NZ_LVHI01000005.1"/>
</dbReference>
<sequence length="272" mass="28465">MTQVNTESAQNANDAGSSGSIGVTVDGPIAIVTIDRPRKLNAMTRSMIDDFRTATSELDADPSVRAIVITGAGERSFSAGGDLNTLLPPAMDAADDLLNPVTTDRFLSSVFTPVIAAVRGLCIGAGFEILLGTDIRVASTDAAFGLPEVKWGLVPGSGTHVRLPQQVSWPVAMKLLLTGESIDAQTALTIGLVNETVASDRVLDRALEIAGVVAKNGPLAVRTAKEIAVRALDHHGAFALEHALNSRVLGSNDAREGVAAFQQKRDTTFVGR</sequence>
<evidence type="ECO:0000256" key="5">
    <source>
        <dbReference type="ARBA" id="ARBA00023709"/>
    </source>
</evidence>
<evidence type="ECO:0000256" key="1">
    <source>
        <dbReference type="ARBA" id="ARBA00002994"/>
    </source>
</evidence>
<dbReference type="InterPro" id="IPR018376">
    <property type="entry name" value="Enoyl-CoA_hyd/isom_CS"/>
</dbReference>
<keyword evidence="9" id="KW-1185">Reference proteome</keyword>
<dbReference type="EMBL" id="LVHI01000005">
    <property type="protein sequence ID" value="OAK56200.1"/>
    <property type="molecule type" value="Genomic_DNA"/>
</dbReference>